<dbReference type="InterPro" id="IPR001100">
    <property type="entry name" value="Pyr_nuc-diS_OxRdtase"/>
</dbReference>
<proteinExistence type="inferred from homology"/>
<sequence>MTRKIEEEMSNEIKTQVVVLGAGPAGYSAAFRAADLGLDTVIIERFSTLGGVCLNVGCIPSKALLHVSKVIEEAKTISSHGVVFGEPQIDLDKLREYKKSVIGQLTGGLGGMSKMRKVDVVNGLGKFTGPNTIEVAGEDGVKVVHFENAIIAAGSRPIQLPFIPHEDPRVWDSTDALELKEVPGKLLVMGGGIIGLEMGTVYSSLGSEIDVVEMFDQVIPAADKDVVRVFTKKIKKKFNLMLETKVTAVEAKDDGIYVTMEGKKAPTEPVRYDAVLVAIGRVPNGKGLDAEKAGVNIDERGFINVDKQMRTNVPHIYAIGDIVGQPMLAHKGVHEGHVAAEVISGLKHFFDPKVIPSIAYTDPEVAWVGLTEKEAKEQGIAYETATFPWAASGRAIASDCADGMTKLIFDKETHRVIGGAIVGVNGGELLGEIGLAIEMDCDAEDLALTIHAHPTLHESVGLAAEIYEGSITDLPNPKAKKKKK</sequence>
<evidence type="ECO:0000256" key="6">
    <source>
        <dbReference type="ARBA" id="ARBA00023002"/>
    </source>
</evidence>
<comment type="similarity">
    <text evidence="1 11">Belongs to the class-I pyridine nucleotide-disulfide oxidoreductase family.</text>
</comment>
<evidence type="ECO:0000259" key="13">
    <source>
        <dbReference type="Pfam" id="PF07992"/>
    </source>
</evidence>
<dbReference type="EC" id="1.8.1.4" evidence="2 11"/>
<comment type="miscellaneous">
    <text evidence="11">The active site is a redox-active disulfide bond.</text>
</comment>
<dbReference type="NCBIfam" id="TIGR01350">
    <property type="entry name" value="lipoamide_DH"/>
    <property type="match status" value="1"/>
</dbReference>
<dbReference type="InterPro" id="IPR004099">
    <property type="entry name" value="Pyr_nucl-diS_OxRdtase_dimer"/>
</dbReference>
<feature type="domain" description="FAD/NAD(P)-binding" evidence="13">
    <location>
        <begin position="16"/>
        <end position="336"/>
    </location>
</feature>
<dbReference type="PRINTS" id="PR00411">
    <property type="entry name" value="PNDRDTASEI"/>
</dbReference>
<dbReference type="Pfam" id="PF02852">
    <property type="entry name" value="Pyr_redox_dim"/>
    <property type="match status" value="1"/>
</dbReference>
<dbReference type="InterPro" id="IPR012999">
    <property type="entry name" value="Pyr_OxRdtase_I_AS"/>
</dbReference>
<dbReference type="RefSeq" id="WP_220111673.1">
    <property type="nucleotide sequence ID" value="NZ_JAHZST010000026.1"/>
</dbReference>
<comment type="cofactor">
    <cofactor evidence="11">
        <name>FAD</name>
        <dbReference type="ChEBI" id="CHEBI:57692"/>
    </cofactor>
    <text evidence="11">Binds 1 FAD per subunit.</text>
</comment>
<evidence type="ECO:0000256" key="1">
    <source>
        <dbReference type="ARBA" id="ARBA00007532"/>
    </source>
</evidence>
<dbReference type="PANTHER" id="PTHR22912">
    <property type="entry name" value="DISULFIDE OXIDOREDUCTASE"/>
    <property type="match status" value="1"/>
</dbReference>
<dbReference type="InterPro" id="IPR016156">
    <property type="entry name" value="FAD/NAD-linked_Rdtase_dimer_sf"/>
</dbReference>
<dbReference type="SUPFAM" id="SSF55424">
    <property type="entry name" value="FAD/NAD-linked reductases, dimerisation (C-terminal) domain"/>
    <property type="match status" value="1"/>
</dbReference>
<name>A0ABS7E9L2_9GAMM</name>
<keyword evidence="15" id="KW-1185">Reference proteome</keyword>
<dbReference type="Proteomes" id="UP001195963">
    <property type="component" value="Unassembled WGS sequence"/>
</dbReference>
<evidence type="ECO:0000313" key="15">
    <source>
        <dbReference type="Proteomes" id="UP001195963"/>
    </source>
</evidence>
<dbReference type="Gene3D" id="3.50.50.60">
    <property type="entry name" value="FAD/NAD(P)-binding domain"/>
    <property type="match status" value="2"/>
</dbReference>
<comment type="caution">
    <text evidence="14">The sequence shown here is derived from an EMBL/GenBank/DDBJ whole genome shotgun (WGS) entry which is preliminary data.</text>
</comment>
<dbReference type="InterPro" id="IPR006258">
    <property type="entry name" value="Lipoamide_DH"/>
</dbReference>
<evidence type="ECO:0000256" key="9">
    <source>
        <dbReference type="ARBA" id="ARBA00023284"/>
    </source>
</evidence>
<dbReference type="InterPro" id="IPR036188">
    <property type="entry name" value="FAD/NAD-bd_sf"/>
</dbReference>
<evidence type="ECO:0000256" key="2">
    <source>
        <dbReference type="ARBA" id="ARBA00012608"/>
    </source>
</evidence>
<evidence type="ECO:0000256" key="8">
    <source>
        <dbReference type="ARBA" id="ARBA00023157"/>
    </source>
</evidence>
<dbReference type="EMBL" id="JAHZST010000026">
    <property type="protein sequence ID" value="MBW8186383.1"/>
    <property type="molecule type" value="Genomic_DNA"/>
</dbReference>
<dbReference type="Pfam" id="PF07992">
    <property type="entry name" value="Pyr_redox_2"/>
    <property type="match status" value="1"/>
</dbReference>
<accession>A0ABS7E9L2</accession>
<keyword evidence="8" id="KW-1015">Disulfide bond</keyword>
<evidence type="ECO:0000256" key="5">
    <source>
        <dbReference type="ARBA" id="ARBA00022827"/>
    </source>
</evidence>
<keyword evidence="5 11" id="KW-0274">FAD</keyword>
<reference evidence="14 15" key="1">
    <citation type="submission" date="2021-07" db="EMBL/GenBank/DDBJ databases">
        <title>Shewanella sp. nov, isolated from SCS.</title>
        <authorList>
            <person name="Cao W.R."/>
        </authorList>
    </citation>
    <scope>NUCLEOTIDE SEQUENCE [LARGE SCALE GENOMIC DNA]</scope>
    <source>
        <strain evidence="14 15">NR704-98</strain>
    </source>
</reference>
<dbReference type="Gene3D" id="3.30.390.30">
    <property type="match status" value="1"/>
</dbReference>
<evidence type="ECO:0000256" key="10">
    <source>
        <dbReference type="ARBA" id="ARBA00049187"/>
    </source>
</evidence>
<comment type="catalytic activity">
    <reaction evidence="10 11">
        <text>N(6)-[(R)-dihydrolipoyl]-L-lysyl-[protein] + NAD(+) = N(6)-[(R)-lipoyl]-L-lysyl-[protein] + NADH + H(+)</text>
        <dbReference type="Rhea" id="RHEA:15045"/>
        <dbReference type="Rhea" id="RHEA-COMP:10474"/>
        <dbReference type="Rhea" id="RHEA-COMP:10475"/>
        <dbReference type="ChEBI" id="CHEBI:15378"/>
        <dbReference type="ChEBI" id="CHEBI:57540"/>
        <dbReference type="ChEBI" id="CHEBI:57945"/>
        <dbReference type="ChEBI" id="CHEBI:83099"/>
        <dbReference type="ChEBI" id="CHEBI:83100"/>
        <dbReference type="EC" id="1.8.1.4"/>
    </reaction>
</comment>
<dbReference type="InterPro" id="IPR050151">
    <property type="entry name" value="Class-I_Pyr_Nuc-Dis_Oxidored"/>
</dbReference>
<evidence type="ECO:0000313" key="14">
    <source>
        <dbReference type="EMBL" id="MBW8186383.1"/>
    </source>
</evidence>
<dbReference type="InterPro" id="IPR023753">
    <property type="entry name" value="FAD/NAD-binding_dom"/>
</dbReference>
<dbReference type="PANTHER" id="PTHR22912:SF160">
    <property type="entry name" value="DIHYDROLIPOYL DEHYDROGENASE"/>
    <property type="match status" value="1"/>
</dbReference>
<keyword evidence="4 11" id="KW-0285">Flavoprotein</keyword>
<evidence type="ECO:0000256" key="4">
    <source>
        <dbReference type="ARBA" id="ARBA00022630"/>
    </source>
</evidence>
<keyword evidence="7 11" id="KW-0520">NAD</keyword>
<keyword evidence="6 11" id="KW-0560">Oxidoreductase</keyword>
<keyword evidence="9 11" id="KW-0676">Redox-active center</keyword>
<dbReference type="PIRSF" id="PIRSF000350">
    <property type="entry name" value="Mercury_reductase_MerA"/>
    <property type="match status" value="1"/>
</dbReference>
<evidence type="ECO:0000256" key="3">
    <source>
        <dbReference type="ARBA" id="ARBA00016961"/>
    </source>
</evidence>
<dbReference type="SUPFAM" id="SSF51905">
    <property type="entry name" value="FAD/NAD(P)-binding domain"/>
    <property type="match status" value="1"/>
</dbReference>
<gene>
    <name evidence="14" type="primary">lpdA</name>
    <name evidence="14" type="ORF">K0625_22415</name>
</gene>
<dbReference type="GO" id="GO:0004148">
    <property type="term" value="F:dihydrolipoyl dehydrogenase (NADH) activity"/>
    <property type="evidence" value="ECO:0007669"/>
    <property type="project" value="UniProtKB-EC"/>
</dbReference>
<dbReference type="PROSITE" id="PS00076">
    <property type="entry name" value="PYRIDINE_REDOX_1"/>
    <property type="match status" value="1"/>
</dbReference>
<organism evidence="14 15">
    <name type="scientific">Shewanella nanhaiensis</name>
    <dbReference type="NCBI Taxonomy" id="2864872"/>
    <lineage>
        <taxon>Bacteria</taxon>
        <taxon>Pseudomonadati</taxon>
        <taxon>Pseudomonadota</taxon>
        <taxon>Gammaproteobacteria</taxon>
        <taxon>Alteromonadales</taxon>
        <taxon>Shewanellaceae</taxon>
        <taxon>Shewanella</taxon>
    </lineage>
</organism>
<evidence type="ECO:0000259" key="12">
    <source>
        <dbReference type="Pfam" id="PF02852"/>
    </source>
</evidence>
<protein>
    <recommendedName>
        <fullName evidence="3 11">Dihydrolipoyl dehydrogenase</fullName>
        <ecNumber evidence="2 11">1.8.1.4</ecNumber>
    </recommendedName>
</protein>
<evidence type="ECO:0000256" key="11">
    <source>
        <dbReference type="RuleBase" id="RU003692"/>
    </source>
</evidence>
<feature type="domain" description="Pyridine nucleotide-disulphide oxidoreductase dimerisation" evidence="12">
    <location>
        <begin position="355"/>
        <end position="463"/>
    </location>
</feature>
<dbReference type="PRINTS" id="PR00368">
    <property type="entry name" value="FADPNR"/>
</dbReference>
<evidence type="ECO:0000256" key="7">
    <source>
        <dbReference type="ARBA" id="ARBA00023027"/>
    </source>
</evidence>